<dbReference type="EMBL" id="LAZR01041757">
    <property type="protein sequence ID" value="KKL11185.1"/>
    <property type="molecule type" value="Genomic_DNA"/>
</dbReference>
<gene>
    <name evidence="1" type="ORF">LCGC14_2548350</name>
</gene>
<dbReference type="AlphaFoldDB" id="A0A0F9AP53"/>
<evidence type="ECO:0000313" key="1">
    <source>
        <dbReference type="EMBL" id="KKL11185.1"/>
    </source>
</evidence>
<organism evidence="1">
    <name type="scientific">marine sediment metagenome</name>
    <dbReference type="NCBI Taxonomy" id="412755"/>
    <lineage>
        <taxon>unclassified sequences</taxon>
        <taxon>metagenomes</taxon>
        <taxon>ecological metagenomes</taxon>
    </lineage>
</organism>
<name>A0A0F9AP53_9ZZZZ</name>
<accession>A0A0F9AP53</accession>
<sequence>MKYVILEGPTGRRLIGSGVPYRMLPGERRVGVTGSNYNFKICSQCKEKGVFEYT</sequence>
<proteinExistence type="predicted"/>
<reference evidence="1" key="1">
    <citation type="journal article" date="2015" name="Nature">
        <title>Complex archaea that bridge the gap between prokaryotes and eukaryotes.</title>
        <authorList>
            <person name="Spang A."/>
            <person name="Saw J.H."/>
            <person name="Jorgensen S.L."/>
            <person name="Zaremba-Niedzwiedzka K."/>
            <person name="Martijn J."/>
            <person name="Lind A.E."/>
            <person name="van Eijk R."/>
            <person name="Schleper C."/>
            <person name="Guy L."/>
            <person name="Ettema T.J."/>
        </authorList>
    </citation>
    <scope>NUCLEOTIDE SEQUENCE</scope>
</reference>
<comment type="caution">
    <text evidence="1">The sequence shown here is derived from an EMBL/GenBank/DDBJ whole genome shotgun (WGS) entry which is preliminary data.</text>
</comment>
<protein>
    <submittedName>
        <fullName evidence="1">Uncharacterized protein</fullName>
    </submittedName>
</protein>